<dbReference type="KEGG" id="bsed:DN745_14360"/>
<accession>A0A2Z4FP25</accession>
<dbReference type="Gene3D" id="1.25.10.10">
    <property type="entry name" value="Leucine-rich Repeat Variant"/>
    <property type="match status" value="3"/>
</dbReference>
<dbReference type="EMBL" id="CP030032">
    <property type="protein sequence ID" value="AWV90448.1"/>
    <property type="molecule type" value="Genomic_DNA"/>
</dbReference>
<sequence length="503" mass="55385">MLDLERREPVWQALAALFGDGRLDDARVRKIAHTLKNSGYSAAQLREIYTDEVAPVCYEHLVQLGSGGFCYLGVYNAPRDLDSFAGCSADSRWLVRAIIEYIRRNKMRPSWWPFRSISAHLGQAMTRREWARVMQVFFRLRNDPWTLTQTLQSSSDVATIVHTLENLSLLEEDATPALANIAQLLNHLDFRVRAAAIDTAAHVLKERALGAVVALLHDPSPTVKSAAMGALRRVLDSLEEPRQNGTNGWLRPSPNMPLFEHIAHQALGSICAHLSEGKSIDRLNAARVIVHLGSAARGAEHALIANFGDRNEAVRRAIADAFVVLKLPAEPTLCVLRRSIFDDSPRVRQTAALCLGRLLATGDQRYYSALHALERALTDSSTPVCEGAAAALGWMGSAAAATVPKLARLARAPLPSTRATALFALGQMREASLSELPTMAAALRDGHPEVRRAALRAFARLGPMASPLTPQFEACLHDTDWLTQFEARRTLDAVRVENMRLLR</sequence>
<reference evidence="2 3" key="1">
    <citation type="submission" date="2018-06" db="EMBL/GenBank/DDBJ databases">
        <title>Lujinxingia sediminis gen. nov. sp. nov., a new facultative anaerobic member of the class Deltaproteobacteria, and proposal of Lujinxingaceae fam. nov.</title>
        <authorList>
            <person name="Guo L.-Y."/>
            <person name="Li C.-M."/>
            <person name="Wang S."/>
            <person name="Du Z.-J."/>
        </authorList>
    </citation>
    <scope>NUCLEOTIDE SEQUENCE [LARGE SCALE GENOMIC DNA]</scope>
    <source>
        <strain evidence="2 3">FA350</strain>
    </source>
</reference>
<gene>
    <name evidence="2" type="ORF">DN745_14360</name>
</gene>
<dbReference type="Pfam" id="PF13646">
    <property type="entry name" value="HEAT_2"/>
    <property type="match status" value="2"/>
</dbReference>
<dbReference type="RefSeq" id="WP_111335908.1">
    <property type="nucleotide sequence ID" value="NZ_CP030032.1"/>
</dbReference>
<dbReference type="GO" id="GO:0016491">
    <property type="term" value="F:oxidoreductase activity"/>
    <property type="evidence" value="ECO:0007669"/>
    <property type="project" value="TreeGrafter"/>
</dbReference>
<dbReference type="InterPro" id="IPR016024">
    <property type="entry name" value="ARM-type_fold"/>
</dbReference>
<dbReference type="PANTHER" id="PTHR12697">
    <property type="entry name" value="PBS LYASE HEAT-LIKE PROTEIN"/>
    <property type="match status" value="1"/>
</dbReference>
<dbReference type="PANTHER" id="PTHR12697:SF5">
    <property type="entry name" value="DEOXYHYPUSINE HYDROXYLASE"/>
    <property type="match status" value="1"/>
</dbReference>
<dbReference type="InterPro" id="IPR055507">
    <property type="entry name" value="DUF7079"/>
</dbReference>
<dbReference type="Proteomes" id="UP000249799">
    <property type="component" value="Chromosome"/>
</dbReference>
<evidence type="ECO:0000313" key="3">
    <source>
        <dbReference type="Proteomes" id="UP000249799"/>
    </source>
</evidence>
<dbReference type="InterPro" id="IPR004155">
    <property type="entry name" value="PBS_lyase_HEAT"/>
</dbReference>
<dbReference type="InterPro" id="IPR011989">
    <property type="entry name" value="ARM-like"/>
</dbReference>
<dbReference type="AlphaFoldDB" id="A0A2Z4FP25"/>
<keyword evidence="3" id="KW-1185">Reference proteome</keyword>
<evidence type="ECO:0000313" key="2">
    <source>
        <dbReference type="EMBL" id="AWV90448.1"/>
    </source>
</evidence>
<name>A0A2Z4FP25_9DELT</name>
<evidence type="ECO:0000259" key="1">
    <source>
        <dbReference type="Pfam" id="PF23296"/>
    </source>
</evidence>
<dbReference type="SUPFAM" id="SSF48371">
    <property type="entry name" value="ARM repeat"/>
    <property type="match status" value="1"/>
</dbReference>
<dbReference type="Pfam" id="PF23296">
    <property type="entry name" value="DUF7079"/>
    <property type="match status" value="1"/>
</dbReference>
<proteinExistence type="predicted"/>
<organism evidence="2 3">
    <name type="scientific">Bradymonas sediminis</name>
    <dbReference type="NCBI Taxonomy" id="1548548"/>
    <lineage>
        <taxon>Bacteria</taxon>
        <taxon>Deltaproteobacteria</taxon>
        <taxon>Bradymonadales</taxon>
        <taxon>Bradymonadaceae</taxon>
        <taxon>Bradymonas</taxon>
    </lineage>
</organism>
<protein>
    <recommendedName>
        <fullName evidence="1">DUF7079 domain-containing protein</fullName>
    </recommendedName>
</protein>
<dbReference type="SMART" id="SM00567">
    <property type="entry name" value="EZ_HEAT"/>
    <property type="match status" value="5"/>
</dbReference>
<dbReference type="OrthoDB" id="3661251at2"/>
<feature type="domain" description="DUF7079" evidence="1">
    <location>
        <begin position="5"/>
        <end position="63"/>
    </location>
</feature>